<proteinExistence type="predicted"/>
<reference evidence="1" key="1">
    <citation type="submission" date="2023-03" db="EMBL/GenBank/DDBJ databases">
        <title>Massive genome expansion in bonnet fungi (Mycena s.s.) driven by repeated elements and novel gene families across ecological guilds.</title>
        <authorList>
            <consortium name="Lawrence Berkeley National Laboratory"/>
            <person name="Harder C.B."/>
            <person name="Miyauchi S."/>
            <person name="Viragh M."/>
            <person name="Kuo A."/>
            <person name="Thoen E."/>
            <person name="Andreopoulos B."/>
            <person name="Lu D."/>
            <person name="Skrede I."/>
            <person name="Drula E."/>
            <person name="Henrissat B."/>
            <person name="Morin E."/>
            <person name="Kohler A."/>
            <person name="Barry K."/>
            <person name="LaButti K."/>
            <person name="Morin E."/>
            <person name="Salamov A."/>
            <person name="Lipzen A."/>
            <person name="Mereny Z."/>
            <person name="Hegedus B."/>
            <person name="Baldrian P."/>
            <person name="Stursova M."/>
            <person name="Weitz H."/>
            <person name="Taylor A."/>
            <person name="Grigoriev I.V."/>
            <person name="Nagy L.G."/>
            <person name="Martin F."/>
            <person name="Kauserud H."/>
        </authorList>
    </citation>
    <scope>NUCLEOTIDE SEQUENCE</scope>
    <source>
        <strain evidence="1">CBHHK182m</strain>
    </source>
</reference>
<gene>
    <name evidence="1" type="ORF">B0H16DRAFT_1695697</name>
</gene>
<evidence type="ECO:0000313" key="2">
    <source>
        <dbReference type="Proteomes" id="UP001215598"/>
    </source>
</evidence>
<keyword evidence="2" id="KW-1185">Reference proteome</keyword>
<comment type="caution">
    <text evidence="1">The sequence shown here is derived from an EMBL/GenBank/DDBJ whole genome shotgun (WGS) entry which is preliminary data.</text>
</comment>
<evidence type="ECO:0000313" key="1">
    <source>
        <dbReference type="EMBL" id="KAJ7735186.1"/>
    </source>
</evidence>
<dbReference type="AlphaFoldDB" id="A0AAD7MXK3"/>
<dbReference type="EMBL" id="JARKIB010000128">
    <property type="protein sequence ID" value="KAJ7735186.1"/>
    <property type="molecule type" value="Genomic_DNA"/>
</dbReference>
<accession>A0AAD7MXK3</accession>
<protein>
    <submittedName>
        <fullName evidence="1">Uncharacterized protein</fullName>
    </submittedName>
</protein>
<organism evidence="1 2">
    <name type="scientific">Mycena metata</name>
    <dbReference type="NCBI Taxonomy" id="1033252"/>
    <lineage>
        <taxon>Eukaryota</taxon>
        <taxon>Fungi</taxon>
        <taxon>Dikarya</taxon>
        <taxon>Basidiomycota</taxon>
        <taxon>Agaricomycotina</taxon>
        <taxon>Agaricomycetes</taxon>
        <taxon>Agaricomycetidae</taxon>
        <taxon>Agaricales</taxon>
        <taxon>Marasmiineae</taxon>
        <taxon>Mycenaceae</taxon>
        <taxon>Mycena</taxon>
    </lineage>
</organism>
<sequence length="255" mass="29245">MDWVKQPPFHSIHFKIQRMKFKARDPVKFLVIESSRVSVCFKLEITKGIRAHDDLAVQSTAIRFLAAHPRKEGGQAPPITAVVEVEVEDKEMTRNVDKASLQRIFILVTISHPVIRNNSMTDLKGKKYYLQHADGSEIYIYITLITEVGGAKPHTLVDYTSLGLSLSIFHFTRFSSLGLLNGHLWHWEMHFSFKLLEAVLNNTKMHGRGHLIHPLNQTTEQQYRFTDAGLFKTARRIFTSPLNSMFQFDHGSDVE</sequence>
<dbReference type="Proteomes" id="UP001215598">
    <property type="component" value="Unassembled WGS sequence"/>
</dbReference>
<name>A0AAD7MXK3_9AGAR</name>